<reference evidence="2 3" key="1">
    <citation type="submission" date="2018-10" db="EMBL/GenBank/DDBJ databases">
        <title>A high-quality apple genome assembly.</title>
        <authorList>
            <person name="Hu J."/>
        </authorList>
    </citation>
    <scope>NUCLEOTIDE SEQUENCE [LARGE SCALE GENOMIC DNA]</scope>
    <source>
        <strain evidence="3">cv. HFTH1</strain>
        <tissue evidence="2">Young leaf</tissue>
    </source>
</reference>
<accession>A0A498K180</accession>
<dbReference type="AlphaFoldDB" id="A0A498K180"/>
<evidence type="ECO:0000256" key="1">
    <source>
        <dbReference type="SAM" id="Phobius"/>
    </source>
</evidence>
<proteinExistence type="predicted"/>
<keyword evidence="3" id="KW-1185">Reference proteome</keyword>
<name>A0A498K180_MALDO</name>
<evidence type="ECO:0000313" key="3">
    <source>
        <dbReference type="Proteomes" id="UP000290289"/>
    </source>
</evidence>
<dbReference type="EMBL" id="RDQH01000330">
    <property type="protein sequence ID" value="RXI01920.1"/>
    <property type="molecule type" value="Genomic_DNA"/>
</dbReference>
<sequence length="102" mass="11252">MEKSTPTLAFLVAFLVVISWFVILVIEIFIGWTGFSNEIEAARNTREVAGLPSFRVLEGQKKPRLVPMEGGGCVFWWDCSKLCPPGCDAEICDHGHCACTCT</sequence>
<organism evidence="2 3">
    <name type="scientific">Malus domestica</name>
    <name type="common">Apple</name>
    <name type="synonym">Pyrus malus</name>
    <dbReference type="NCBI Taxonomy" id="3750"/>
    <lineage>
        <taxon>Eukaryota</taxon>
        <taxon>Viridiplantae</taxon>
        <taxon>Streptophyta</taxon>
        <taxon>Embryophyta</taxon>
        <taxon>Tracheophyta</taxon>
        <taxon>Spermatophyta</taxon>
        <taxon>Magnoliopsida</taxon>
        <taxon>eudicotyledons</taxon>
        <taxon>Gunneridae</taxon>
        <taxon>Pentapetalae</taxon>
        <taxon>rosids</taxon>
        <taxon>fabids</taxon>
        <taxon>Rosales</taxon>
        <taxon>Rosaceae</taxon>
        <taxon>Amygdaloideae</taxon>
        <taxon>Maleae</taxon>
        <taxon>Malus</taxon>
    </lineage>
</organism>
<keyword evidence="1" id="KW-0812">Transmembrane</keyword>
<feature type="transmembrane region" description="Helical" evidence="1">
    <location>
        <begin position="7"/>
        <end position="32"/>
    </location>
</feature>
<keyword evidence="1" id="KW-0472">Membrane</keyword>
<evidence type="ECO:0000313" key="2">
    <source>
        <dbReference type="EMBL" id="RXI01920.1"/>
    </source>
</evidence>
<keyword evidence="1" id="KW-1133">Transmembrane helix</keyword>
<dbReference type="Proteomes" id="UP000290289">
    <property type="component" value="Chromosome 4"/>
</dbReference>
<protein>
    <submittedName>
        <fullName evidence="2">Uncharacterized protein</fullName>
    </submittedName>
</protein>
<gene>
    <name evidence="2" type="ORF">DVH24_015269</name>
</gene>
<comment type="caution">
    <text evidence="2">The sequence shown here is derived from an EMBL/GenBank/DDBJ whole genome shotgun (WGS) entry which is preliminary data.</text>
</comment>